<evidence type="ECO:0000256" key="13">
    <source>
        <dbReference type="PROSITE-ProRule" id="PRU00391"/>
    </source>
</evidence>
<dbReference type="Proteomes" id="UP000235015">
    <property type="component" value="Unassembled WGS sequence"/>
</dbReference>
<dbReference type="Gene3D" id="1.10.8.50">
    <property type="match status" value="1"/>
</dbReference>
<dbReference type="GO" id="GO:0003684">
    <property type="term" value="F:damaged DNA binding"/>
    <property type="evidence" value="ECO:0007669"/>
    <property type="project" value="InterPro"/>
</dbReference>
<keyword evidence="16" id="KW-0255">Endonuclease</keyword>
<evidence type="ECO:0000256" key="2">
    <source>
        <dbReference type="ARBA" id="ARBA00012720"/>
    </source>
</evidence>
<keyword evidence="9" id="KW-0234">DNA repair</keyword>
<reference evidence="16 17" key="1">
    <citation type="submission" date="2017-11" db="EMBL/GenBank/DDBJ databases">
        <title>Genome-resolved metagenomics identifies genetic mobility, metabolic interactions, and unexpected diversity in perchlorate-reducing communities.</title>
        <authorList>
            <person name="Barnum T.P."/>
            <person name="Figueroa I.A."/>
            <person name="Carlstrom C.I."/>
            <person name="Lucas L.N."/>
            <person name="Engelbrektson A.L."/>
            <person name="Coates J.D."/>
        </authorList>
    </citation>
    <scope>NUCLEOTIDE SEQUENCE [LARGE SCALE GENOMIC DNA]</scope>
    <source>
        <strain evidence="16">BM301</strain>
    </source>
</reference>
<keyword evidence="10" id="KW-0456">Lyase</keyword>
<evidence type="ECO:0000256" key="12">
    <source>
        <dbReference type="ARBA" id="ARBA00023295"/>
    </source>
</evidence>
<evidence type="ECO:0000256" key="5">
    <source>
        <dbReference type="ARBA" id="ARBA00022771"/>
    </source>
</evidence>
<evidence type="ECO:0000313" key="17">
    <source>
        <dbReference type="Proteomes" id="UP000235015"/>
    </source>
</evidence>
<keyword evidence="3" id="KW-0479">Metal-binding</keyword>
<feature type="domain" description="Formamidopyrimidine-DNA glycosylase catalytic" evidence="15">
    <location>
        <begin position="2"/>
        <end position="90"/>
    </location>
</feature>
<dbReference type="InterPro" id="IPR000214">
    <property type="entry name" value="Znf_DNA_glyclase/AP_lyase"/>
</dbReference>
<dbReference type="EC" id="4.2.99.18" evidence="2"/>
<keyword evidence="16" id="KW-0540">Nuclease</keyword>
<dbReference type="RefSeq" id="WP_273438139.1">
    <property type="nucleotide sequence ID" value="NZ_PKUN01000004.1"/>
</dbReference>
<evidence type="ECO:0000256" key="6">
    <source>
        <dbReference type="ARBA" id="ARBA00022801"/>
    </source>
</evidence>
<dbReference type="Pfam" id="PF06831">
    <property type="entry name" value="H2TH"/>
    <property type="match status" value="1"/>
</dbReference>
<keyword evidence="5 13" id="KW-0863">Zinc-finger</keyword>
<evidence type="ECO:0000256" key="10">
    <source>
        <dbReference type="ARBA" id="ARBA00023239"/>
    </source>
</evidence>
<keyword evidence="12" id="KW-0326">Glycosidase</keyword>
<dbReference type="InterPro" id="IPR015886">
    <property type="entry name" value="H2TH_FPG"/>
</dbReference>
<dbReference type="SUPFAM" id="SSF81624">
    <property type="entry name" value="N-terminal domain of MutM-like DNA repair proteins"/>
    <property type="match status" value="1"/>
</dbReference>
<proteinExistence type="inferred from homology"/>
<evidence type="ECO:0000256" key="4">
    <source>
        <dbReference type="ARBA" id="ARBA00022763"/>
    </source>
</evidence>
<dbReference type="PANTHER" id="PTHR42697">
    <property type="entry name" value="ENDONUCLEASE 8"/>
    <property type="match status" value="1"/>
</dbReference>
<name>A0A2N6CZ28_9GAMM</name>
<keyword evidence="4" id="KW-0227">DNA damage</keyword>
<organism evidence="16 17">
    <name type="scientific">Sedimenticola selenatireducens</name>
    <dbReference type="NCBI Taxonomy" id="191960"/>
    <lineage>
        <taxon>Bacteria</taxon>
        <taxon>Pseudomonadati</taxon>
        <taxon>Pseudomonadota</taxon>
        <taxon>Gammaproteobacteria</taxon>
        <taxon>Chromatiales</taxon>
        <taxon>Sedimenticolaceae</taxon>
        <taxon>Sedimenticola</taxon>
    </lineage>
</organism>
<keyword evidence="8" id="KW-0238">DNA-binding</keyword>
<evidence type="ECO:0000256" key="7">
    <source>
        <dbReference type="ARBA" id="ARBA00022833"/>
    </source>
</evidence>
<dbReference type="AlphaFoldDB" id="A0A2N6CZ28"/>
<dbReference type="SUPFAM" id="SSF46946">
    <property type="entry name" value="S13-like H2TH domain"/>
    <property type="match status" value="1"/>
</dbReference>
<keyword evidence="6" id="KW-0378">Hydrolase</keyword>
<sequence>MPEGPEIRRAADQVEAALKARPLVQVHFGLDHLKSRGAALIGSRVSRIDTVGKAMLTRFDNQLTLYTHNQLYGRWTTGPADLQPDTRRQLRAALVTDSSAAHLYSASTIELLNDTQLRKHPFLSRLGPDILHPATDKSCLMDRLMQPAFRNRRLGHLLTDQTFVAGLGNYLRCEILFLSGLHPTLRPIDCSGEQLASLTHALIELPRQSYRTGGITNDPATADRLMSSGASFEQARFYLFRREGLPCYRCGHPIEKTPNAGQPCYYCSRCQPTAAG</sequence>
<dbReference type="Gene3D" id="3.20.190.10">
    <property type="entry name" value="MutM-like, N-terminal"/>
    <property type="match status" value="1"/>
</dbReference>
<evidence type="ECO:0000313" key="16">
    <source>
        <dbReference type="EMBL" id="PLX62590.1"/>
    </source>
</evidence>
<dbReference type="PROSITE" id="PS51068">
    <property type="entry name" value="FPG_CAT"/>
    <property type="match status" value="1"/>
</dbReference>
<feature type="domain" description="FPG-type" evidence="14">
    <location>
        <begin position="238"/>
        <end position="272"/>
    </location>
</feature>
<evidence type="ECO:0000259" key="15">
    <source>
        <dbReference type="PROSITE" id="PS51068"/>
    </source>
</evidence>
<dbReference type="NCBIfam" id="NF007763">
    <property type="entry name" value="PRK10445.1"/>
    <property type="match status" value="1"/>
</dbReference>
<dbReference type="SMART" id="SM00898">
    <property type="entry name" value="Fapy_DNA_glyco"/>
    <property type="match status" value="1"/>
</dbReference>
<dbReference type="PANTHER" id="PTHR42697:SF1">
    <property type="entry name" value="ENDONUCLEASE 8"/>
    <property type="match status" value="1"/>
</dbReference>
<evidence type="ECO:0000256" key="8">
    <source>
        <dbReference type="ARBA" id="ARBA00023125"/>
    </source>
</evidence>
<evidence type="ECO:0000256" key="11">
    <source>
        <dbReference type="ARBA" id="ARBA00023268"/>
    </source>
</evidence>
<evidence type="ECO:0000256" key="9">
    <source>
        <dbReference type="ARBA" id="ARBA00023204"/>
    </source>
</evidence>
<dbReference type="EMBL" id="PKUN01000004">
    <property type="protein sequence ID" value="PLX62590.1"/>
    <property type="molecule type" value="Genomic_DNA"/>
</dbReference>
<dbReference type="PROSITE" id="PS51066">
    <property type="entry name" value="ZF_FPG_2"/>
    <property type="match status" value="1"/>
</dbReference>
<dbReference type="GO" id="GO:0000703">
    <property type="term" value="F:oxidized pyrimidine nucleobase lesion DNA N-glycosylase activity"/>
    <property type="evidence" value="ECO:0007669"/>
    <property type="project" value="TreeGrafter"/>
</dbReference>
<dbReference type="STRING" id="1111735.GCA_000428045_00559"/>
<gene>
    <name evidence="16" type="ORF">C0630_05085</name>
</gene>
<dbReference type="Pfam" id="PF01149">
    <property type="entry name" value="Fapy_DNA_glyco"/>
    <property type="match status" value="1"/>
</dbReference>
<dbReference type="GO" id="GO:0140078">
    <property type="term" value="F:class I DNA-(apurinic or apyrimidinic site) endonuclease activity"/>
    <property type="evidence" value="ECO:0007669"/>
    <property type="project" value="UniProtKB-EC"/>
</dbReference>
<dbReference type="GO" id="GO:0006284">
    <property type="term" value="P:base-excision repair"/>
    <property type="evidence" value="ECO:0007669"/>
    <property type="project" value="InterPro"/>
</dbReference>
<dbReference type="GO" id="GO:0008270">
    <property type="term" value="F:zinc ion binding"/>
    <property type="evidence" value="ECO:0007669"/>
    <property type="project" value="UniProtKB-KW"/>
</dbReference>
<keyword evidence="7" id="KW-0862">Zinc</keyword>
<dbReference type="SUPFAM" id="SSF57716">
    <property type="entry name" value="Glucocorticoid receptor-like (DNA-binding domain)"/>
    <property type="match status" value="1"/>
</dbReference>
<evidence type="ECO:0000256" key="1">
    <source>
        <dbReference type="ARBA" id="ARBA00009409"/>
    </source>
</evidence>
<comment type="similarity">
    <text evidence="1">Belongs to the FPG family.</text>
</comment>
<evidence type="ECO:0000256" key="3">
    <source>
        <dbReference type="ARBA" id="ARBA00022723"/>
    </source>
</evidence>
<accession>A0A2N6CZ28</accession>
<dbReference type="InterPro" id="IPR012319">
    <property type="entry name" value="FPG_cat"/>
</dbReference>
<evidence type="ECO:0000259" key="14">
    <source>
        <dbReference type="PROSITE" id="PS51066"/>
    </source>
</evidence>
<dbReference type="InterPro" id="IPR010979">
    <property type="entry name" value="Ribosomal_uS13-like_H2TH"/>
</dbReference>
<dbReference type="InterPro" id="IPR035937">
    <property type="entry name" value="FPG_N"/>
</dbReference>
<comment type="caution">
    <text evidence="16">The sequence shown here is derived from an EMBL/GenBank/DDBJ whole genome shotgun (WGS) entry which is preliminary data.</text>
</comment>
<dbReference type="SMART" id="SM01232">
    <property type="entry name" value="H2TH"/>
    <property type="match status" value="1"/>
</dbReference>
<keyword evidence="11" id="KW-0511">Multifunctional enzyme</keyword>
<protein>
    <recommendedName>
        <fullName evidence="2">DNA-(apurinic or apyrimidinic site) lyase</fullName>
        <ecNumber evidence="2">4.2.99.18</ecNumber>
    </recommendedName>
</protein>